<evidence type="ECO:0000313" key="3">
    <source>
        <dbReference type="Proteomes" id="UP001148614"/>
    </source>
</evidence>
<comment type="caution">
    <text evidence="2">The sequence shown here is derived from an EMBL/GenBank/DDBJ whole genome shotgun (WGS) entry which is preliminary data.</text>
</comment>
<dbReference type="EMBL" id="JANPWZ010000106">
    <property type="protein sequence ID" value="KAJ3579337.1"/>
    <property type="molecule type" value="Genomic_DNA"/>
</dbReference>
<proteinExistence type="predicted"/>
<protein>
    <submittedName>
        <fullName evidence="2">Uncharacterized protein</fullName>
    </submittedName>
</protein>
<dbReference type="Proteomes" id="UP001148614">
    <property type="component" value="Unassembled WGS sequence"/>
</dbReference>
<feature type="region of interest" description="Disordered" evidence="1">
    <location>
        <begin position="1"/>
        <end position="53"/>
    </location>
</feature>
<sequence length="92" mass="10691">MPTRSAASSHRPHPYTRERAKTERQANNTLLARHDTPTPQHNIQHPTSNIQHHRRQLIRPAEPNDAEDNEGVHKLRNTEGQRTLAWIVLQTR</sequence>
<evidence type="ECO:0000313" key="2">
    <source>
        <dbReference type="EMBL" id="KAJ3579337.1"/>
    </source>
</evidence>
<accession>A0A9W8TPU4</accession>
<evidence type="ECO:0000256" key="1">
    <source>
        <dbReference type="SAM" id="MobiDB-lite"/>
    </source>
</evidence>
<gene>
    <name evidence="2" type="ORF">NPX13_g1230</name>
</gene>
<feature type="compositionally biased region" description="Basic and acidic residues" evidence="1">
    <location>
        <begin position="15"/>
        <end position="24"/>
    </location>
</feature>
<reference evidence="2" key="1">
    <citation type="submission" date="2022-07" db="EMBL/GenBank/DDBJ databases">
        <title>Genome Sequence of Xylaria arbuscula.</title>
        <authorList>
            <person name="Buettner E."/>
        </authorList>
    </citation>
    <scope>NUCLEOTIDE SEQUENCE</scope>
    <source>
        <strain evidence="2">VT107</strain>
    </source>
</reference>
<keyword evidence="3" id="KW-1185">Reference proteome</keyword>
<dbReference type="AlphaFoldDB" id="A0A9W8TPU4"/>
<feature type="compositionally biased region" description="Polar residues" evidence="1">
    <location>
        <begin position="37"/>
        <end position="50"/>
    </location>
</feature>
<organism evidence="2 3">
    <name type="scientific">Xylaria arbuscula</name>
    <dbReference type="NCBI Taxonomy" id="114810"/>
    <lineage>
        <taxon>Eukaryota</taxon>
        <taxon>Fungi</taxon>
        <taxon>Dikarya</taxon>
        <taxon>Ascomycota</taxon>
        <taxon>Pezizomycotina</taxon>
        <taxon>Sordariomycetes</taxon>
        <taxon>Xylariomycetidae</taxon>
        <taxon>Xylariales</taxon>
        <taxon>Xylariaceae</taxon>
        <taxon>Xylaria</taxon>
    </lineage>
</organism>
<name>A0A9W8TPU4_9PEZI</name>